<protein>
    <submittedName>
        <fullName evidence="2">Uncharacterized protein</fullName>
    </submittedName>
</protein>
<keyword evidence="1" id="KW-0812">Transmembrane</keyword>
<reference evidence="2 3" key="1">
    <citation type="submission" date="2014-08" db="EMBL/GenBank/DDBJ databases">
        <title>Methylacidiphilum kamchatkense strain Kam1 draft genome sequence.</title>
        <authorList>
            <person name="Birkeland N.-K."/>
            <person name="Erikstad H.A."/>
        </authorList>
    </citation>
    <scope>NUCLEOTIDE SEQUENCE [LARGE SCALE GENOMIC DNA]</scope>
    <source>
        <strain evidence="2 3">Kam1</strain>
    </source>
</reference>
<dbReference type="RefSeq" id="WP_039721142.1">
    <property type="nucleotide sequence ID" value="NZ_CP037899.1"/>
</dbReference>
<proteinExistence type="predicted"/>
<keyword evidence="1" id="KW-1133">Transmembrane helix</keyword>
<dbReference type="Proteomes" id="UP000031594">
    <property type="component" value="Unassembled WGS sequence"/>
</dbReference>
<keyword evidence="1" id="KW-0472">Membrane</keyword>
<name>A0ABR4ZXC1_9BACT</name>
<keyword evidence="3" id="KW-1185">Reference proteome</keyword>
<sequence length="113" mass="12602">MKNSNQKRQQPQISSGDKVLDIAEGLWTKGLSCCYLLFHNLLVTMDATSKGNILLPQSVSVREIPYIQKALILIIAFFSFEFPSMVFFLSPSSNSSALLQHQQEILGHLKCTG</sequence>
<evidence type="ECO:0000313" key="3">
    <source>
        <dbReference type="Proteomes" id="UP000031594"/>
    </source>
</evidence>
<gene>
    <name evidence="2" type="ORF">A946_04300</name>
</gene>
<dbReference type="EMBL" id="JQNX01000003">
    <property type="protein sequence ID" value="KIE58670.1"/>
    <property type="molecule type" value="Genomic_DNA"/>
</dbReference>
<accession>A0ABR4ZXC1</accession>
<feature type="transmembrane region" description="Helical" evidence="1">
    <location>
        <begin position="70"/>
        <end position="89"/>
    </location>
</feature>
<comment type="caution">
    <text evidence="2">The sequence shown here is derived from an EMBL/GenBank/DDBJ whole genome shotgun (WGS) entry which is preliminary data.</text>
</comment>
<evidence type="ECO:0000313" key="2">
    <source>
        <dbReference type="EMBL" id="KIE58670.1"/>
    </source>
</evidence>
<evidence type="ECO:0000256" key="1">
    <source>
        <dbReference type="SAM" id="Phobius"/>
    </source>
</evidence>
<organism evidence="2 3">
    <name type="scientific">Methylacidiphilum kamchatkense Kam1</name>
    <dbReference type="NCBI Taxonomy" id="1202785"/>
    <lineage>
        <taxon>Bacteria</taxon>
        <taxon>Pseudomonadati</taxon>
        <taxon>Verrucomicrobiota</taxon>
        <taxon>Methylacidiphilae</taxon>
        <taxon>Methylacidiphilales</taxon>
        <taxon>Methylacidiphilaceae</taxon>
        <taxon>Methylacidiphilum (ex Ratnadevi et al. 2023)</taxon>
    </lineage>
</organism>